<sequence>MGQVLSGLEIKVYTGADPEAQEKYKHRQRNRCDARVDDLCRTLAGGWGQLRENVPVAWRNLQECYAAEEG</sequence>
<organism evidence="1 2">
    <name type="scientific">Monoraphidium neglectum</name>
    <dbReference type="NCBI Taxonomy" id="145388"/>
    <lineage>
        <taxon>Eukaryota</taxon>
        <taxon>Viridiplantae</taxon>
        <taxon>Chlorophyta</taxon>
        <taxon>core chlorophytes</taxon>
        <taxon>Chlorophyceae</taxon>
        <taxon>CS clade</taxon>
        <taxon>Sphaeropleales</taxon>
        <taxon>Selenastraceae</taxon>
        <taxon>Monoraphidium</taxon>
    </lineage>
</organism>
<dbReference type="OrthoDB" id="10486730at2759"/>
<accession>A0A0D2LLK8</accession>
<evidence type="ECO:0000313" key="2">
    <source>
        <dbReference type="Proteomes" id="UP000054498"/>
    </source>
</evidence>
<evidence type="ECO:0000313" key="1">
    <source>
        <dbReference type="EMBL" id="KIY92654.1"/>
    </source>
</evidence>
<dbReference type="RefSeq" id="XP_013891674.1">
    <property type="nucleotide sequence ID" value="XM_014036220.1"/>
</dbReference>
<dbReference type="EMBL" id="KK105430">
    <property type="protein sequence ID" value="KIY92654.1"/>
    <property type="molecule type" value="Genomic_DNA"/>
</dbReference>
<keyword evidence="2" id="KW-1185">Reference proteome</keyword>
<reference evidence="1 2" key="1">
    <citation type="journal article" date="2013" name="BMC Genomics">
        <title>Reconstruction of the lipid metabolism for the microalga Monoraphidium neglectum from its genome sequence reveals characteristics suitable for biofuel production.</title>
        <authorList>
            <person name="Bogen C."/>
            <person name="Al-Dilaimi A."/>
            <person name="Albersmeier A."/>
            <person name="Wichmann J."/>
            <person name="Grundmann M."/>
            <person name="Rupp O."/>
            <person name="Lauersen K.J."/>
            <person name="Blifernez-Klassen O."/>
            <person name="Kalinowski J."/>
            <person name="Goesmann A."/>
            <person name="Mussgnug J.H."/>
            <person name="Kruse O."/>
        </authorList>
    </citation>
    <scope>NUCLEOTIDE SEQUENCE [LARGE SCALE GENOMIC DNA]</scope>
    <source>
        <strain evidence="1 2">SAG 48.87</strain>
    </source>
</reference>
<feature type="non-terminal residue" evidence="1">
    <location>
        <position position="70"/>
    </location>
</feature>
<dbReference type="KEGG" id="mng:MNEG_15308"/>
<protein>
    <submittedName>
        <fullName evidence="1">Uncharacterized protein</fullName>
    </submittedName>
</protein>
<dbReference type="GeneID" id="25732956"/>
<dbReference type="AlphaFoldDB" id="A0A0D2LLK8"/>
<gene>
    <name evidence="1" type="ORF">MNEG_15308</name>
</gene>
<proteinExistence type="predicted"/>
<dbReference type="Proteomes" id="UP000054498">
    <property type="component" value="Unassembled WGS sequence"/>
</dbReference>
<name>A0A0D2LLK8_9CHLO</name>